<evidence type="ECO:0000256" key="3">
    <source>
        <dbReference type="ARBA" id="ARBA00022989"/>
    </source>
</evidence>
<keyword evidence="3" id="KW-1133">Transmembrane helix</keyword>
<feature type="region of interest" description="Disordered" evidence="5">
    <location>
        <begin position="37"/>
        <end position="72"/>
    </location>
</feature>
<name>A0A0P1BLF6_9BASI</name>
<feature type="domain" description="Armadillo-like helical" evidence="6">
    <location>
        <begin position="490"/>
        <end position="826"/>
    </location>
</feature>
<dbReference type="EMBL" id="CCYA01000265">
    <property type="protein sequence ID" value="CEH17535.1"/>
    <property type="molecule type" value="Genomic_DNA"/>
</dbReference>
<dbReference type="GO" id="GO:0005829">
    <property type="term" value="C:cytosol"/>
    <property type="evidence" value="ECO:0007669"/>
    <property type="project" value="TreeGrafter"/>
</dbReference>
<dbReference type="SMART" id="SM01158">
    <property type="entry name" value="DUF1741"/>
    <property type="match status" value="1"/>
</dbReference>
<keyword evidence="2" id="KW-0812">Transmembrane</keyword>
<comment type="subcellular location">
    <subcellularLocation>
        <location evidence="1">Membrane</location>
    </subcellularLocation>
</comment>
<evidence type="ECO:0000256" key="5">
    <source>
        <dbReference type="SAM" id="MobiDB-lite"/>
    </source>
</evidence>
<feature type="compositionally biased region" description="Low complexity" evidence="5">
    <location>
        <begin position="46"/>
        <end position="72"/>
    </location>
</feature>
<evidence type="ECO:0000259" key="6">
    <source>
        <dbReference type="SMART" id="SM01158"/>
    </source>
</evidence>
<dbReference type="PANTHER" id="PTHR13608">
    <property type="entry name" value="ARMADILLO-LIKE HELICAL DOMAIN-CONTAINING PROTEIN 3"/>
    <property type="match status" value="1"/>
</dbReference>
<keyword evidence="8" id="KW-1185">Reference proteome</keyword>
<feature type="region of interest" description="Disordered" evidence="5">
    <location>
        <begin position="726"/>
        <end position="758"/>
    </location>
</feature>
<dbReference type="AlphaFoldDB" id="A0A0P1BLF6"/>
<evidence type="ECO:0000313" key="8">
    <source>
        <dbReference type="Proteomes" id="UP000054845"/>
    </source>
</evidence>
<dbReference type="PANTHER" id="PTHR13608:SF3">
    <property type="entry name" value="ARMADILLO-LIKE HELICAL DOMAIN-CONTAINING PROTEIN 3"/>
    <property type="match status" value="1"/>
</dbReference>
<evidence type="ECO:0000256" key="2">
    <source>
        <dbReference type="ARBA" id="ARBA00022692"/>
    </source>
</evidence>
<organism evidence="7 8">
    <name type="scientific">Ceraceosorus bombacis</name>
    <dbReference type="NCBI Taxonomy" id="401625"/>
    <lineage>
        <taxon>Eukaryota</taxon>
        <taxon>Fungi</taxon>
        <taxon>Dikarya</taxon>
        <taxon>Basidiomycota</taxon>
        <taxon>Ustilaginomycotina</taxon>
        <taxon>Exobasidiomycetes</taxon>
        <taxon>Ceraceosorales</taxon>
        <taxon>Ceraceosoraceae</taxon>
        <taxon>Ceraceosorus</taxon>
    </lineage>
</organism>
<dbReference type="InterPro" id="IPR039868">
    <property type="entry name" value="ARMD3-like"/>
</dbReference>
<evidence type="ECO:0000313" key="7">
    <source>
        <dbReference type="EMBL" id="CEH17535.1"/>
    </source>
</evidence>
<reference evidence="7 8" key="1">
    <citation type="submission" date="2014-09" db="EMBL/GenBank/DDBJ databases">
        <authorList>
            <person name="Magalhaes I.L.F."/>
            <person name="Oliveira U."/>
            <person name="Santos F.R."/>
            <person name="Vidigal T.H.D.A."/>
            <person name="Brescovit A.D."/>
            <person name="Santos A.J."/>
        </authorList>
    </citation>
    <scope>NUCLEOTIDE SEQUENCE [LARGE SCALE GENOMIC DNA]</scope>
</reference>
<dbReference type="OrthoDB" id="2012278at2759"/>
<proteinExistence type="predicted"/>
<dbReference type="GO" id="GO:0016020">
    <property type="term" value="C:membrane"/>
    <property type="evidence" value="ECO:0007669"/>
    <property type="project" value="UniProtKB-SubCell"/>
</dbReference>
<dbReference type="InterPro" id="IPR013636">
    <property type="entry name" value="ARMH3_C"/>
</dbReference>
<feature type="compositionally biased region" description="Polar residues" evidence="5">
    <location>
        <begin position="726"/>
        <end position="754"/>
    </location>
</feature>
<dbReference type="Pfam" id="PF08427">
    <property type="entry name" value="ARMH3_C"/>
    <property type="match status" value="1"/>
</dbReference>
<sequence>MSRARKESTLGFAGRPKLRTKFYASIASLAAGEQPWEIHSEGTGPLGSSRRASSASNLASSSGKASGKAPSGPRQRYFLDLLCLPVEQATLSELLDPISARALLSSSGTDAVVRDNIGSLWREASRVWREGDATRSSNAVEMLHGISGAILSKRFSNYAFDVIHVLAGGMDEADNEFGLLVTAIDDALQEPSKRNRQARSDALSSEQSDVQQQRRVLQLAILWLSHVGSTSLAAYFAGKRDLYASCSSYLSRTTSLGDVYDAAILLGLLASLGLSSGGSGLSGGSGSGAHAYARRMRDWVDEECMIAISNAAAACAGDAVAAYVEQLDDSAPSFASSMIGVASFKWLVPVTSGATGEKGRGKEGDFGHLPPAPIAILLPVLLLARSNPLFVDVLLRDNAQPNTTEADSSDGVAKLGNPQLSFSLLSLSTYLAVHSASSKRGRAYAHVGLLLLIAFAADQASGTVALLQERDASLIANRIRVCRQKPPPLPMPVVPRDRLIQPTLDAAVLFLRHNLSRKLDTTGHLLALRLLRASIALLAGRRARIHYHWTEAWRATLSLASFTQGRHAELRSGDCKEIGKSVIATLALALLRSDEYLPSPKEVQQLLYEVVRSSLAIRKLVALIGGGASDAALNPQSSPITSPSSYSNGTDNAGYFDTSALGSNVVQPHDPGLHARVPGWKIVERVLLAVEARVEEWGQSKMRGGATSTGLASLRGLGAAIGLASPSKTSGGEIGTSSANSTPIATTPKASPSGGTAPAPDIKTIFSLLGSIDLEALLVGSSANQSAQRGRDEDLAGSDEWLDSVETQVHVEVLREAVNEDVRILITPK</sequence>
<evidence type="ECO:0000256" key="4">
    <source>
        <dbReference type="ARBA" id="ARBA00023136"/>
    </source>
</evidence>
<keyword evidence="4" id="KW-0472">Membrane</keyword>
<dbReference type="Proteomes" id="UP000054845">
    <property type="component" value="Unassembled WGS sequence"/>
</dbReference>
<accession>A0A0P1BLF6</accession>
<evidence type="ECO:0000256" key="1">
    <source>
        <dbReference type="ARBA" id="ARBA00004370"/>
    </source>
</evidence>
<protein>
    <submittedName>
        <fullName evidence="7">Uncharacterized conserved protein</fullName>
    </submittedName>
</protein>